<reference evidence="2" key="2">
    <citation type="submission" date="2013-12" db="EMBL/GenBank/DDBJ databases">
        <title>Evolution of pathogenesis and genome organization in the Tremellales.</title>
        <authorList>
            <person name="Cuomo C."/>
            <person name="Litvintseva A."/>
            <person name="Heitman J."/>
            <person name="Chen Y."/>
            <person name="Sun S."/>
            <person name="Springer D."/>
            <person name="Dromer F."/>
            <person name="Young S."/>
            <person name="Zeng Q."/>
            <person name="Chapman S."/>
            <person name="Gujja S."/>
            <person name="Saif S."/>
            <person name="Birren B."/>
        </authorList>
    </citation>
    <scope>NUCLEOTIDE SEQUENCE [LARGE SCALE GENOMIC DNA]</scope>
    <source>
        <strain evidence="2">CBS 10435</strain>
    </source>
</reference>
<dbReference type="EMBL" id="KI669459">
    <property type="protein sequence ID" value="OCF62245.1"/>
    <property type="molecule type" value="Genomic_DNA"/>
</dbReference>
<gene>
    <name evidence="1" type="ORF">L486_01913</name>
</gene>
<name>A0A1B9J3A2_9TREE</name>
<dbReference type="Proteomes" id="UP000092583">
    <property type="component" value="Unassembled WGS sequence"/>
</dbReference>
<dbReference type="AlphaFoldDB" id="A0A1B9J3A2"/>
<proteinExistence type="predicted"/>
<organism evidence="1 2">
    <name type="scientific">Kwoniella mangroviensis CBS 10435</name>
    <dbReference type="NCBI Taxonomy" id="1331196"/>
    <lineage>
        <taxon>Eukaryota</taxon>
        <taxon>Fungi</taxon>
        <taxon>Dikarya</taxon>
        <taxon>Basidiomycota</taxon>
        <taxon>Agaricomycotina</taxon>
        <taxon>Tremellomycetes</taxon>
        <taxon>Tremellales</taxon>
        <taxon>Cryptococcaceae</taxon>
        <taxon>Kwoniella</taxon>
    </lineage>
</organism>
<reference evidence="1 2" key="1">
    <citation type="submission" date="2013-07" db="EMBL/GenBank/DDBJ databases">
        <title>The Genome Sequence of Kwoniella mangroviensis CBS10435.</title>
        <authorList>
            <consortium name="The Broad Institute Genome Sequencing Platform"/>
            <person name="Cuomo C."/>
            <person name="Litvintseva A."/>
            <person name="Chen Y."/>
            <person name="Heitman J."/>
            <person name="Sun S."/>
            <person name="Springer D."/>
            <person name="Dromer F."/>
            <person name="Young S.K."/>
            <person name="Zeng Q."/>
            <person name="Gargeya S."/>
            <person name="Fitzgerald M."/>
            <person name="Abouelleil A."/>
            <person name="Alvarado L."/>
            <person name="Berlin A.M."/>
            <person name="Chapman S.B."/>
            <person name="Dewar J."/>
            <person name="Goldberg J."/>
            <person name="Griggs A."/>
            <person name="Gujja S."/>
            <person name="Hansen M."/>
            <person name="Howarth C."/>
            <person name="Imamovic A."/>
            <person name="Larimer J."/>
            <person name="McCowan C."/>
            <person name="Murphy C."/>
            <person name="Pearson M."/>
            <person name="Priest M."/>
            <person name="Roberts A."/>
            <person name="Saif S."/>
            <person name="Shea T."/>
            <person name="Sykes S."/>
            <person name="Wortman J."/>
            <person name="Nusbaum C."/>
            <person name="Birren B."/>
        </authorList>
    </citation>
    <scope>NUCLEOTIDE SEQUENCE [LARGE SCALE GENOMIC DNA]</scope>
    <source>
        <strain evidence="1 2">CBS 10435</strain>
    </source>
</reference>
<accession>A0A1B9J3A2</accession>
<keyword evidence="2" id="KW-1185">Reference proteome</keyword>
<evidence type="ECO:0000313" key="1">
    <source>
        <dbReference type="EMBL" id="OCF62245.1"/>
    </source>
</evidence>
<sequence length="150" mass="16799">MSVITSEISQIDTVEVDARWVDELLVAREGDDLPERARAKIQAQRSALRYTRVETLRKTRSTKITPGRRKEDLHELHNEILTSNLSLPVVIGPTSFHCSSSMSISDDSSLVYGGGGLDMAVKEEVCWPSIAVFERQGKAYDLSEHDVKRI</sequence>
<evidence type="ECO:0000313" key="2">
    <source>
        <dbReference type="Proteomes" id="UP000092583"/>
    </source>
</evidence>
<protein>
    <submittedName>
        <fullName evidence="1">Uncharacterized protein</fullName>
    </submittedName>
</protein>